<dbReference type="PROSITE" id="PS00598">
    <property type="entry name" value="CHROMO_1"/>
    <property type="match status" value="1"/>
</dbReference>
<dbReference type="Gene3D" id="2.40.50.40">
    <property type="match status" value="2"/>
</dbReference>
<dbReference type="GO" id="GO:0005634">
    <property type="term" value="C:nucleus"/>
    <property type="evidence" value="ECO:0007669"/>
    <property type="project" value="UniProtKB-SubCell"/>
</dbReference>
<feature type="domain" description="Chromo" evidence="5">
    <location>
        <begin position="51"/>
        <end position="102"/>
    </location>
</feature>
<reference evidence="6 8" key="1">
    <citation type="journal article" date="2020" name="Stud. Mycol.">
        <title>101 Dothideomycetes genomes: a test case for predicting lifestyles and emergence of pathogens.</title>
        <authorList>
            <person name="Haridas S."/>
            <person name="Albert R."/>
            <person name="Binder M."/>
            <person name="Bloem J."/>
            <person name="Labutti K."/>
            <person name="Salamov A."/>
            <person name="Andreopoulos B."/>
            <person name="Baker S."/>
            <person name="Barry K."/>
            <person name="Bills G."/>
            <person name="Bluhm B."/>
            <person name="Cannon C."/>
            <person name="Castanera R."/>
            <person name="Culley D."/>
            <person name="Daum C."/>
            <person name="Ezra D."/>
            <person name="Gonzalez J."/>
            <person name="Henrissat B."/>
            <person name="Kuo A."/>
            <person name="Liang C."/>
            <person name="Lipzen A."/>
            <person name="Lutzoni F."/>
            <person name="Magnuson J."/>
            <person name="Mondo S."/>
            <person name="Nolan M."/>
            <person name="Ohm R."/>
            <person name="Pangilinan J."/>
            <person name="Park H.-J."/>
            <person name="Ramirez L."/>
            <person name="Alfaro M."/>
            <person name="Sun H."/>
            <person name="Tritt A."/>
            <person name="Yoshinaga Y."/>
            <person name="Zwiers L.-H."/>
            <person name="Turgeon B."/>
            <person name="Goodwin S."/>
            <person name="Spatafora J."/>
            <person name="Crous P."/>
            <person name="Grigoriev I."/>
        </authorList>
    </citation>
    <scope>NUCLEOTIDE SEQUENCE</scope>
    <source>
        <strain evidence="6 8">CBS 304.34</strain>
    </source>
</reference>
<feature type="compositionally biased region" description="Polar residues" evidence="4">
    <location>
        <begin position="123"/>
        <end position="132"/>
    </location>
</feature>
<dbReference type="Pfam" id="PF00385">
    <property type="entry name" value="Chromo"/>
    <property type="match status" value="1"/>
</dbReference>
<dbReference type="EMBL" id="MU003723">
    <property type="protein sequence ID" value="KAF2802404.1"/>
    <property type="molecule type" value="Genomic_DNA"/>
</dbReference>
<keyword evidence="3" id="KW-0539">Nucleus</keyword>
<dbReference type="RefSeq" id="XP_033569368.1">
    <property type="nucleotide sequence ID" value="XM_033721365.1"/>
</dbReference>
<proteinExistence type="predicted"/>
<dbReference type="Pfam" id="PF01393">
    <property type="entry name" value="Chromo_shadow"/>
    <property type="match status" value="1"/>
</dbReference>
<evidence type="ECO:0000313" key="7">
    <source>
        <dbReference type="Proteomes" id="UP000504636"/>
    </source>
</evidence>
<dbReference type="AlphaFoldDB" id="A0A6A6Y318"/>
<dbReference type="PANTHER" id="PTHR22812">
    <property type="entry name" value="CHROMOBOX PROTEIN"/>
    <property type="match status" value="1"/>
</dbReference>
<evidence type="ECO:0000313" key="6">
    <source>
        <dbReference type="EMBL" id="KAF2802404.1"/>
    </source>
</evidence>
<feature type="compositionally biased region" description="Acidic residues" evidence="4">
    <location>
        <begin position="1"/>
        <end position="18"/>
    </location>
</feature>
<dbReference type="GO" id="GO:0000792">
    <property type="term" value="C:heterochromatin"/>
    <property type="evidence" value="ECO:0007669"/>
    <property type="project" value="UniProtKB-ARBA"/>
</dbReference>
<evidence type="ECO:0000256" key="3">
    <source>
        <dbReference type="ARBA" id="ARBA00023242"/>
    </source>
</evidence>
<keyword evidence="7" id="KW-1185">Reference proteome</keyword>
<gene>
    <name evidence="6 8" type="ORF">BDZ99DRAFT_468876</name>
</gene>
<reference evidence="8" key="3">
    <citation type="submission" date="2025-04" db="UniProtKB">
        <authorList>
            <consortium name="RefSeq"/>
        </authorList>
    </citation>
    <scope>IDENTIFICATION</scope>
    <source>
        <strain evidence="8">CBS 304.34</strain>
    </source>
</reference>
<sequence length="231" mass="26049">MPPAISDDEASASGNEDEIPFKDNKNMLDAQNGDENSDDDEEEEEEEEEEYIVEAILNHAFEDDVLKYEVKWAGYEKKSERTWEPEENLSGATDILAAYHKKIGGRPKLGDPTPGAGRKRKQSGTPVASKTPKQGRRKSKAGKTGDDSTPTLKSKIKSEPVWEPPQGLWEDLIIAVESLEQTIDAKTGEPKLMGYVQWNDEKRTQHAIGLLYRKCPQKMLQFYERHLTITS</sequence>
<dbReference type="GeneID" id="54462258"/>
<feature type="compositionally biased region" description="Acidic residues" evidence="4">
    <location>
        <begin position="35"/>
        <end position="50"/>
    </location>
</feature>
<dbReference type="CDD" id="cd00024">
    <property type="entry name" value="CD_CSD"/>
    <property type="match status" value="1"/>
</dbReference>
<dbReference type="SMART" id="SM00298">
    <property type="entry name" value="CHROMO"/>
    <property type="match status" value="1"/>
</dbReference>
<dbReference type="InterPro" id="IPR000953">
    <property type="entry name" value="Chromo/chromo_shadow_dom"/>
</dbReference>
<dbReference type="InterPro" id="IPR008251">
    <property type="entry name" value="Chromo_shadow_dom"/>
</dbReference>
<comment type="subcellular location">
    <subcellularLocation>
        <location evidence="1">Nucleus</location>
    </subcellularLocation>
</comment>
<evidence type="ECO:0000256" key="1">
    <source>
        <dbReference type="ARBA" id="ARBA00004123"/>
    </source>
</evidence>
<reference evidence="8" key="2">
    <citation type="submission" date="2020-04" db="EMBL/GenBank/DDBJ databases">
        <authorList>
            <consortium name="NCBI Genome Project"/>
        </authorList>
    </citation>
    <scope>NUCLEOTIDE SEQUENCE</scope>
    <source>
        <strain evidence="8">CBS 304.34</strain>
    </source>
</reference>
<feature type="region of interest" description="Disordered" evidence="4">
    <location>
        <begin position="1"/>
        <end position="50"/>
    </location>
</feature>
<feature type="region of interest" description="Disordered" evidence="4">
    <location>
        <begin position="103"/>
        <end position="160"/>
    </location>
</feature>
<dbReference type="Proteomes" id="UP000504636">
    <property type="component" value="Unplaced"/>
</dbReference>
<dbReference type="InterPro" id="IPR051219">
    <property type="entry name" value="Heterochromatin_chromo-domain"/>
</dbReference>
<dbReference type="SMART" id="SM00300">
    <property type="entry name" value="ChSh"/>
    <property type="match status" value="1"/>
</dbReference>
<comment type="subunit">
    <text evidence="2">Component of the NuA4 histone acetyltransferase complex.</text>
</comment>
<accession>A0A6A6Y318</accession>
<dbReference type="InterPro" id="IPR023779">
    <property type="entry name" value="Chromodomain_CS"/>
</dbReference>
<name>A0A6A6Y318_9PEZI</name>
<organism evidence="6">
    <name type="scientific">Mytilinidion resinicola</name>
    <dbReference type="NCBI Taxonomy" id="574789"/>
    <lineage>
        <taxon>Eukaryota</taxon>
        <taxon>Fungi</taxon>
        <taxon>Dikarya</taxon>
        <taxon>Ascomycota</taxon>
        <taxon>Pezizomycotina</taxon>
        <taxon>Dothideomycetes</taxon>
        <taxon>Pleosporomycetidae</taxon>
        <taxon>Mytilinidiales</taxon>
        <taxon>Mytilinidiaceae</taxon>
        <taxon>Mytilinidion</taxon>
    </lineage>
</organism>
<dbReference type="GO" id="GO:0006338">
    <property type="term" value="P:chromatin remodeling"/>
    <property type="evidence" value="ECO:0007669"/>
    <property type="project" value="UniProtKB-ARBA"/>
</dbReference>
<evidence type="ECO:0000256" key="4">
    <source>
        <dbReference type="SAM" id="MobiDB-lite"/>
    </source>
</evidence>
<evidence type="ECO:0000313" key="8">
    <source>
        <dbReference type="RefSeq" id="XP_033569368.1"/>
    </source>
</evidence>
<evidence type="ECO:0000256" key="2">
    <source>
        <dbReference type="ARBA" id="ARBA00011353"/>
    </source>
</evidence>
<evidence type="ECO:0000259" key="5">
    <source>
        <dbReference type="PROSITE" id="PS50013"/>
    </source>
</evidence>
<dbReference type="PROSITE" id="PS50013">
    <property type="entry name" value="CHROMO_2"/>
    <property type="match status" value="1"/>
</dbReference>
<dbReference type="InterPro" id="IPR023780">
    <property type="entry name" value="Chromo_domain"/>
</dbReference>
<protein>
    <recommendedName>
        <fullName evidence="5">Chromo domain-containing protein</fullName>
    </recommendedName>
</protein>
<dbReference type="SUPFAM" id="SSF54160">
    <property type="entry name" value="Chromo domain-like"/>
    <property type="match status" value="2"/>
</dbReference>
<dbReference type="InterPro" id="IPR016197">
    <property type="entry name" value="Chromo-like_dom_sf"/>
</dbReference>
<dbReference type="OrthoDB" id="433924at2759"/>